<dbReference type="PANTHER" id="PTHR30005:SF0">
    <property type="entry name" value="RETROGRADE REGULATION PROTEIN 2"/>
    <property type="match status" value="1"/>
</dbReference>
<protein>
    <recommendedName>
        <fullName evidence="1">Ppx/GppA phosphatase N-terminal domain-containing protein</fullName>
    </recommendedName>
</protein>
<gene>
    <name evidence="2" type="ORF">DAY19_14620</name>
</gene>
<dbReference type="Pfam" id="PF02541">
    <property type="entry name" value="Ppx-GppA"/>
    <property type="match status" value="1"/>
</dbReference>
<dbReference type="Proteomes" id="UP000443582">
    <property type="component" value="Unassembled WGS sequence"/>
</dbReference>
<reference evidence="3" key="1">
    <citation type="journal article" date="2019" name="Int. J. Syst. Evol. Microbiol.">
        <title>Halobacteriovorax valvorus sp. nov., a novel prokaryotic predator isolated from coastal seawater of China.</title>
        <authorList>
            <person name="Chen M.-X."/>
        </authorList>
    </citation>
    <scope>NUCLEOTIDE SEQUENCE [LARGE SCALE GENOMIC DNA]</scope>
    <source>
        <strain evidence="3">BL9</strain>
    </source>
</reference>
<keyword evidence="3" id="KW-1185">Reference proteome</keyword>
<feature type="domain" description="Ppx/GppA phosphatase N-terminal" evidence="1">
    <location>
        <begin position="76"/>
        <end position="198"/>
    </location>
</feature>
<dbReference type="PANTHER" id="PTHR30005">
    <property type="entry name" value="EXOPOLYPHOSPHATASE"/>
    <property type="match status" value="1"/>
</dbReference>
<organism evidence="2 3">
    <name type="scientific">Halobacteriovorax vibrionivorans</name>
    <dbReference type="NCBI Taxonomy" id="2152716"/>
    <lineage>
        <taxon>Bacteria</taxon>
        <taxon>Pseudomonadati</taxon>
        <taxon>Bdellovibrionota</taxon>
        <taxon>Bacteriovoracia</taxon>
        <taxon>Bacteriovoracales</taxon>
        <taxon>Halobacteriovoraceae</taxon>
        <taxon>Halobacteriovorax</taxon>
    </lineage>
</organism>
<dbReference type="SUPFAM" id="SSF53067">
    <property type="entry name" value="Actin-like ATPase domain"/>
    <property type="match status" value="1"/>
</dbReference>
<sequence length="356" mass="39276">MMFEEEHLFTAKNILFSTLLLVIVSCGSFQRSSEKYHDIAESSKCHTKRAAIDLGSGSTKLVVGLVNTCKGLVEGILFEAQRAVPLKEALQASKENEITPSMIQKLSAVFEEFKYMADHQGASDIKAVATSAFRTADNGEEAAEIITDNSGIPLTIISQKDEARFAYYAALSKTKTMKLSKKSPVAVWDIGGGSMQITKPLADGSTKVALLKVASVPFKNLVLKELYPDGTKTPNPLTEERALRSMDLARFISKQEFSRFGNLKGYQVIGVGGVHYYSIGGQFKKTNRIYNQSTLLSKLLERSKLSDKEIDSKYAVTDVTNLALVLGFMQTLKVDQVRPLKINMAHGLLINKDFWN</sequence>
<evidence type="ECO:0000313" key="3">
    <source>
        <dbReference type="Proteomes" id="UP000443582"/>
    </source>
</evidence>
<name>A0ABY0IBQ6_9BACT</name>
<proteinExistence type="predicted"/>
<dbReference type="Gene3D" id="3.30.420.40">
    <property type="match status" value="1"/>
</dbReference>
<evidence type="ECO:0000259" key="1">
    <source>
        <dbReference type="Pfam" id="PF02541"/>
    </source>
</evidence>
<dbReference type="InterPro" id="IPR050273">
    <property type="entry name" value="GppA/Ppx_hydrolase"/>
</dbReference>
<dbReference type="EMBL" id="QDKL01000004">
    <property type="protein sequence ID" value="RZF20393.1"/>
    <property type="molecule type" value="Genomic_DNA"/>
</dbReference>
<evidence type="ECO:0000313" key="2">
    <source>
        <dbReference type="EMBL" id="RZF20393.1"/>
    </source>
</evidence>
<dbReference type="Gene3D" id="3.30.420.150">
    <property type="entry name" value="Exopolyphosphatase. Domain 2"/>
    <property type="match status" value="1"/>
</dbReference>
<comment type="caution">
    <text evidence="2">The sequence shown here is derived from an EMBL/GenBank/DDBJ whole genome shotgun (WGS) entry which is preliminary data.</text>
</comment>
<accession>A0ABY0IBQ6</accession>
<dbReference type="InterPro" id="IPR043129">
    <property type="entry name" value="ATPase_NBD"/>
</dbReference>
<dbReference type="InterPro" id="IPR003695">
    <property type="entry name" value="Ppx_GppA_N"/>
</dbReference>